<dbReference type="GO" id="GO:0016192">
    <property type="term" value="P:vesicle-mediated transport"/>
    <property type="evidence" value="ECO:0007669"/>
    <property type="project" value="InterPro"/>
</dbReference>
<dbReference type="InterPro" id="IPR026739">
    <property type="entry name" value="AP_beta"/>
</dbReference>
<dbReference type="GO" id="GO:0030117">
    <property type="term" value="C:membrane coat"/>
    <property type="evidence" value="ECO:0007669"/>
    <property type="project" value="InterPro"/>
</dbReference>
<evidence type="ECO:0000259" key="7">
    <source>
        <dbReference type="Pfam" id="PF01602"/>
    </source>
</evidence>
<keyword evidence="3" id="KW-0813">Transport</keyword>
<dbReference type="Pfam" id="PF01602">
    <property type="entry name" value="Adaptin_N"/>
    <property type="match status" value="1"/>
</dbReference>
<comment type="caution">
    <text evidence="8">The sequence shown here is derived from an EMBL/GenBank/DDBJ whole genome shotgun (WGS) entry which is preliminary data.</text>
</comment>
<protein>
    <submittedName>
        <fullName evidence="8">AP-3 complex subunit beta</fullName>
    </submittedName>
</protein>
<evidence type="ECO:0000256" key="2">
    <source>
        <dbReference type="ARBA" id="ARBA00006613"/>
    </source>
</evidence>
<dbReference type="Proteomes" id="UP000591131">
    <property type="component" value="Unassembled WGS sequence"/>
</dbReference>
<dbReference type="AlphaFoldDB" id="A0A7J6MXM3"/>
<dbReference type="SUPFAM" id="SSF48371">
    <property type="entry name" value="ARM repeat"/>
    <property type="match status" value="1"/>
</dbReference>
<keyword evidence="5" id="KW-0472">Membrane</keyword>
<accession>A0A7J6MXM3</accession>
<dbReference type="InterPro" id="IPR002553">
    <property type="entry name" value="Clathrin/coatomer_adapt-like_N"/>
</dbReference>
<evidence type="ECO:0000256" key="3">
    <source>
        <dbReference type="ARBA" id="ARBA00022448"/>
    </source>
</evidence>
<gene>
    <name evidence="8" type="primary">APL6_1</name>
    <name evidence="8" type="ORF">FOL47_006302</name>
</gene>
<organism evidence="8 9">
    <name type="scientific">Perkinsus chesapeaki</name>
    <name type="common">Clam parasite</name>
    <name type="synonym">Perkinsus andrewsi</name>
    <dbReference type="NCBI Taxonomy" id="330153"/>
    <lineage>
        <taxon>Eukaryota</taxon>
        <taxon>Sar</taxon>
        <taxon>Alveolata</taxon>
        <taxon>Perkinsozoa</taxon>
        <taxon>Perkinsea</taxon>
        <taxon>Perkinsida</taxon>
        <taxon>Perkinsidae</taxon>
        <taxon>Perkinsus</taxon>
    </lineage>
</organism>
<evidence type="ECO:0000256" key="4">
    <source>
        <dbReference type="ARBA" id="ARBA00022927"/>
    </source>
</evidence>
<evidence type="ECO:0000313" key="8">
    <source>
        <dbReference type="EMBL" id="KAF4676388.1"/>
    </source>
</evidence>
<dbReference type="InterPro" id="IPR016024">
    <property type="entry name" value="ARM-type_fold"/>
</dbReference>
<feature type="domain" description="Clathrin/coatomer adaptor adaptin-like N-terminal" evidence="7">
    <location>
        <begin position="45"/>
        <end position="568"/>
    </location>
</feature>
<evidence type="ECO:0000313" key="9">
    <source>
        <dbReference type="Proteomes" id="UP000591131"/>
    </source>
</evidence>
<keyword evidence="4" id="KW-0653">Protein transport</keyword>
<proteinExistence type="inferred from homology"/>
<dbReference type="GO" id="GO:0012505">
    <property type="term" value="C:endomembrane system"/>
    <property type="evidence" value="ECO:0007669"/>
    <property type="project" value="UniProtKB-SubCell"/>
</dbReference>
<feature type="region of interest" description="Disordered" evidence="6">
    <location>
        <begin position="758"/>
        <end position="784"/>
    </location>
</feature>
<feature type="compositionally biased region" description="Acidic residues" evidence="6">
    <location>
        <begin position="899"/>
        <end position="912"/>
    </location>
</feature>
<reference evidence="8 9" key="1">
    <citation type="submission" date="2020-04" db="EMBL/GenBank/DDBJ databases">
        <title>Perkinsus chesapeaki whole genome sequence.</title>
        <authorList>
            <person name="Bogema D.R."/>
        </authorList>
    </citation>
    <scope>NUCLEOTIDE SEQUENCE [LARGE SCALE GENOMIC DNA]</scope>
    <source>
        <strain evidence="8">ATCC PRA-425</strain>
    </source>
</reference>
<evidence type="ECO:0000256" key="5">
    <source>
        <dbReference type="ARBA" id="ARBA00023136"/>
    </source>
</evidence>
<dbReference type="InterPro" id="IPR011989">
    <property type="entry name" value="ARM-like"/>
</dbReference>
<dbReference type="PANTHER" id="PTHR11134">
    <property type="entry name" value="ADAPTOR COMPLEX SUBUNIT BETA FAMILY MEMBER"/>
    <property type="match status" value="1"/>
</dbReference>
<name>A0A7J6MXM3_PERCH</name>
<sequence length="912" mass="100172">MYSGGAAGAASVVNGVKSVISNLQHVSSGASFSESKYFNGSINLSQGEIRRGLNSPSTEAKLDAMRRLLAAEASSGNPNICIDLFSEVVKNMSISNLELKRLVYAWIVSHAEARRELALLSVNTFQKDSVDARSALVRAASLRSMAAIRVLEMIQVVMAAVNQAAVDSSVYVRKSVAAVCLPQVFTTDIDQFPLVRSLLLKMMTSDGSELVVGAAVMSYFVVCVQLYGLPRDQQEVHSDDALRTDRIKESLSMIHSAYPRLVKLLPLMEPFGQYYTIELLHRYCRLHFNNNREEVVHQHCGVFLEVLASHLLLSHSRFVVHLACCVLWDLDQKHYAQVVSQQLISALVLARGSEATETLIKTVLELVRHGDGGALLFRPHLRKFFLMSYDSPLVAELKLAVIRELVDESNVHDVLGELQVYVRWQNRPGLTGFLAKVVALVSHIARQYPVTSDRVMGGLISMLDSACPILANEAVVAVREIIEHRQRSGNSKDVEAVLVGLSRALESLTAPAARASVVWLLAQRDGLSACAYTVADTFRSLVKGWDGEQEMVQLQVMVLGIRLWAFHQLNSLRKEDRQKEPLTAEALMAEEFPGVISRRRPLNRPILFFCVAAELLPRLSAIVDHMLGIALRDPGHPRLKSAATIMKMMKDAYGGMCTGGWEKVSLVPNHAGPRVGQVMAANAEVTCDLQRLARGYLHAHLPRWLTGRDTVMASAGRELTPSEPTQEATKVPLQSLSFVLETPLSSCEEILQFDQSRAAEGERQRQQAFNAMKGPSVAASSRSALRERVLEPVARSLSSGDAQRQRSLTSWKAAIPHKPAPPMVETLADLDLFYSDEPREAADVEEEEGEPSQGSSGEADEPWDSPKAAVPTVDLASLFRIQKDDLVNGRHPGQVVTGEDTESSDSDGSQDA</sequence>
<dbReference type="OrthoDB" id="302453at2759"/>
<comment type="similarity">
    <text evidence="2">Belongs to the adaptor complexes large subunit family.</text>
</comment>
<dbReference type="Gene3D" id="1.25.10.10">
    <property type="entry name" value="Leucine-rich Repeat Variant"/>
    <property type="match status" value="1"/>
</dbReference>
<feature type="region of interest" description="Disordered" evidence="6">
    <location>
        <begin position="840"/>
        <end position="912"/>
    </location>
</feature>
<evidence type="ECO:0000256" key="1">
    <source>
        <dbReference type="ARBA" id="ARBA00004308"/>
    </source>
</evidence>
<dbReference type="EMBL" id="JAAPAO010000035">
    <property type="protein sequence ID" value="KAF4676388.1"/>
    <property type="molecule type" value="Genomic_DNA"/>
</dbReference>
<dbReference type="GO" id="GO:0006886">
    <property type="term" value="P:intracellular protein transport"/>
    <property type="evidence" value="ECO:0007669"/>
    <property type="project" value="InterPro"/>
</dbReference>
<evidence type="ECO:0000256" key="6">
    <source>
        <dbReference type="SAM" id="MobiDB-lite"/>
    </source>
</evidence>
<keyword evidence="9" id="KW-1185">Reference proteome</keyword>
<comment type="subcellular location">
    <subcellularLocation>
        <location evidence="1">Endomembrane system</location>
    </subcellularLocation>
</comment>